<accession>A0A0B7MUE5</accession>
<dbReference type="STRING" id="35722.A0A0B7MUE5"/>
<name>A0A0B7MUE5_9FUNG</name>
<protein>
    <submittedName>
        <fullName evidence="2">Uncharacterized protein</fullName>
    </submittedName>
</protein>
<evidence type="ECO:0000313" key="2">
    <source>
        <dbReference type="EMBL" id="CEP08767.1"/>
    </source>
</evidence>
<dbReference type="AlphaFoldDB" id="A0A0B7MUE5"/>
<feature type="compositionally biased region" description="Polar residues" evidence="1">
    <location>
        <begin position="76"/>
        <end position="95"/>
    </location>
</feature>
<evidence type="ECO:0000256" key="1">
    <source>
        <dbReference type="SAM" id="MobiDB-lite"/>
    </source>
</evidence>
<feature type="region of interest" description="Disordered" evidence="1">
    <location>
        <begin position="76"/>
        <end position="112"/>
    </location>
</feature>
<proteinExistence type="predicted"/>
<sequence length="112" mass="12902">MDFKFNNDEESKAYLYVVDQQNEDIILGMDWLEKEDIIIQAKNKKISKRIQVEMNNSTDLVVAKILEKVPNLTSETTVQNKTTAPYEHSINTGEENLSLPETFAGHQQKMQL</sequence>
<organism evidence="2 3">
    <name type="scientific">Parasitella parasitica</name>
    <dbReference type="NCBI Taxonomy" id="35722"/>
    <lineage>
        <taxon>Eukaryota</taxon>
        <taxon>Fungi</taxon>
        <taxon>Fungi incertae sedis</taxon>
        <taxon>Mucoromycota</taxon>
        <taxon>Mucoromycotina</taxon>
        <taxon>Mucoromycetes</taxon>
        <taxon>Mucorales</taxon>
        <taxon>Mucorineae</taxon>
        <taxon>Mucoraceae</taxon>
        <taxon>Parasitella</taxon>
    </lineage>
</organism>
<dbReference type="Pfam" id="PF08284">
    <property type="entry name" value="RVP_2"/>
    <property type="match status" value="1"/>
</dbReference>
<dbReference type="Gene3D" id="2.40.70.10">
    <property type="entry name" value="Acid Proteases"/>
    <property type="match status" value="1"/>
</dbReference>
<reference evidence="2 3" key="1">
    <citation type="submission" date="2014-09" db="EMBL/GenBank/DDBJ databases">
        <authorList>
            <person name="Ellenberger Sabrina"/>
        </authorList>
    </citation>
    <scope>NUCLEOTIDE SEQUENCE [LARGE SCALE GENOMIC DNA]</scope>
    <source>
        <strain evidence="2 3">CBS 412.66</strain>
    </source>
</reference>
<dbReference type="EMBL" id="LN720319">
    <property type="protein sequence ID" value="CEP08767.1"/>
    <property type="molecule type" value="Genomic_DNA"/>
</dbReference>
<dbReference type="InterPro" id="IPR021109">
    <property type="entry name" value="Peptidase_aspartic_dom_sf"/>
</dbReference>
<evidence type="ECO:0000313" key="3">
    <source>
        <dbReference type="Proteomes" id="UP000054107"/>
    </source>
</evidence>
<dbReference type="Proteomes" id="UP000054107">
    <property type="component" value="Unassembled WGS sequence"/>
</dbReference>
<gene>
    <name evidence="2" type="primary">PARPA_02146.1 scaffold 3342</name>
</gene>
<keyword evidence="3" id="KW-1185">Reference proteome</keyword>